<dbReference type="Pfam" id="PF05853">
    <property type="entry name" value="BKACE"/>
    <property type="match status" value="2"/>
</dbReference>
<proteinExistence type="predicted"/>
<dbReference type="PANTHER" id="PTHR37418">
    <property type="entry name" value="3-KETO-5-AMINOHEXANOATE CLEAVAGE ENZYME-RELATED"/>
    <property type="match status" value="1"/>
</dbReference>
<name>A0A7W9FB71_9MICO</name>
<dbReference type="GO" id="GO:0043720">
    <property type="term" value="F:3-keto-5-aminohexanoate cleavage activity"/>
    <property type="evidence" value="ECO:0007669"/>
    <property type="project" value="InterPro"/>
</dbReference>
<accession>A0A7W9FB71</accession>
<dbReference type="EMBL" id="JACHMU010000001">
    <property type="protein sequence ID" value="MBB5742872.1"/>
    <property type="molecule type" value="Genomic_DNA"/>
</dbReference>
<dbReference type="InterPro" id="IPR013785">
    <property type="entry name" value="Aldolase_TIM"/>
</dbReference>
<keyword evidence="2" id="KW-1185">Reference proteome</keyword>
<protein>
    <submittedName>
        <fullName evidence="1">Uncharacterized protein (DUF849 family)</fullName>
    </submittedName>
</protein>
<dbReference type="RefSeq" id="WP_184282496.1">
    <property type="nucleotide sequence ID" value="NZ_BAAAPG010000001.1"/>
</dbReference>
<gene>
    <name evidence="1" type="ORF">HD600_001369</name>
</gene>
<comment type="caution">
    <text evidence="1">The sequence shown here is derived from an EMBL/GenBank/DDBJ whole genome shotgun (WGS) entry which is preliminary data.</text>
</comment>
<reference evidence="1 2" key="1">
    <citation type="submission" date="2020-08" db="EMBL/GenBank/DDBJ databases">
        <title>Sequencing the genomes of 1000 actinobacteria strains.</title>
        <authorList>
            <person name="Klenk H.-P."/>
        </authorList>
    </citation>
    <scope>NUCLEOTIDE SEQUENCE [LARGE SCALE GENOMIC DNA]</scope>
    <source>
        <strain evidence="1 2">DSM 24823</strain>
    </source>
</reference>
<evidence type="ECO:0000313" key="1">
    <source>
        <dbReference type="EMBL" id="MBB5742872.1"/>
    </source>
</evidence>
<dbReference type="InterPro" id="IPR008567">
    <property type="entry name" value="BKACE"/>
</dbReference>
<organism evidence="1 2">
    <name type="scientific">Microbacterium ginsengiterrae</name>
    <dbReference type="NCBI Taxonomy" id="546115"/>
    <lineage>
        <taxon>Bacteria</taxon>
        <taxon>Bacillati</taxon>
        <taxon>Actinomycetota</taxon>
        <taxon>Actinomycetes</taxon>
        <taxon>Micrococcales</taxon>
        <taxon>Microbacteriaceae</taxon>
        <taxon>Microbacterium</taxon>
    </lineage>
</organism>
<sequence length="243" mass="25320">MLIQVCVNGAREVAEHPRLSADEHQVAAEAAGAVAAGAEAIHVHPKDAAGLDSLAAEDVARWVRAVRVACPGVPVGVTTGAWAASGVEDRLDAVAGWVELPDFASVNWHEDGADVVASALVNRGVAVEAGIWNDEGATAWSRSPVRDECVRVLVEVPDVAEAEARVLAEDLVARVEAMAPEARILLHGEGQSTWAVLDLAVARGLATRIGLEDCLTLPDGSPARDNAALVRAAMERLPPSHLG</sequence>
<dbReference type="AlphaFoldDB" id="A0A7W9FB71"/>
<dbReference type="Gene3D" id="3.20.20.70">
    <property type="entry name" value="Aldolase class I"/>
    <property type="match status" value="2"/>
</dbReference>
<dbReference type="PANTHER" id="PTHR37418:SF1">
    <property type="entry name" value="3-KETO-5-AMINOHEXANOATE CLEAVAGE PROTEIN"/>
    <property type="match status" value="1"/>
</dbReference>
<dbReference type="Proteomes" id="UP000517712">
    <property type="component" value="Unassembled WGS sequence"/>
</dbReference>
<evidence type="ECO:0000313" key="2">
    <source>
        <dbReference type="Proteomes" id="UP000517712"/>
    </source>
</evidence>